<evidence type="ECO:0000259" key="1">
    <source>
        <dbReference type="Pfam" id="PF01872"/>
    </source>
</evidence>
<feature type="domain" description="Bacterial bifunctional deaminase-reductase C-terminal" evidence="1">
    <location>
        <begin position="109"/>
        <end position="184"/>
    </location>
</feature>
<dbReference type="InterPro" id="IPR024072">
    <property type="entry name" value="DHFR-like_dom_sf"/>
</dbReference>
<dbReference type="PANTHER" id="PTHR38011">
    <property type="entry name" value="DIHYDROFOLATE REDUCTASE FAMILY PROTEIN (AFU_ORTHOLOGUE AFUA_8G06820)"/>
    <property type="match status" value="1"/>
</dbReference>
<dbReference type="Pfam" id="PF01872">
    <property type="entry name" value="RibD_C"/>
    <property type="match status" value="1"/>
</dbReference>
<gene>
    <name evidence="2" type="ORF">LX12_000457</name>
</gene>
<dbReference type="Gene3D" id="3.40.430.10">
    <property type="entry name" value="Dihydrofolate Reductase, subunit A"/>
    <property type="match status" value="1"/>
</dbReference>
<keyword evidence="3" id="KW-1185">Reference proteome</keyword>
<dbReference type="Proteomes" id="UP001205740">
    <property type="component" value="Unassembled WGS sequence"/>
</dbReference>
<dbReference type="SUPFAM" id="SSF53597">
    <property type="entry name" value="Dihydrofolate reductase-like"/>
    <property type="match status" value="1"/>
</dbReference>
<dbReference type="InterPro" id="IPR050765">
    <property type="entry name" value="Riboflavin_Biosynth_HTPR"/>
</dbReference>
<evidence type="ECO:0000313" key="2">
    <source>
        <dbReference type="EMBL" id="MCP2159293.1"/>
    </source>
</evidence>
<accession>A0ABT1H0K2</accession>
<proteinExistence type="predicted"/>
<dbReference type="RefSeq" id="WP_253652872.1">
    <property type="nucleotide sequence ID" value="NZ_BAAAOE010000004.1"/>
</dbReference>
<name>A0ABT1H0K2_9NOCA</name>
<dbReference type="InterPro" id="IPR002734">
    <property type="entry name" value="RibDG_C"/>
</dbReference>
<evidence type="ECO:0000313" key="3">
    <source>
        <dbReference type="Proteomes" id="UP001205740"/>
    </source>
</evidence>
<sequence length="193" mass="20457">MPDGRPDLVYYVAVSLDGRIAAADGDFSMFPVEGDHMAVVTGRFRDALPAPALAAMGLTPALDVFDTVVMGRATHGVGVPLGLLSPYPHLRQIVVSRSAPPVGPDVEVTADPVAAVRDAKRRRSDADIWLCGGGVLASTLRDEIDRMVLKVNPVVIGDGGRPLFAGPGPDRWTVAGEESFSSGVRVVDYRRAR</sequence>
<protein>
    <submittedName>
        <fullName evidence="2">Dihydrofolate reductase</fullName>
    </submittedName>
</protein>
<comment type="caution">
    <text evidence="2">The sequence shown here is derived from an EMBL/GenBank/DDBJ whole genome shotgun (WGS) entry which is preliminary data.</text>
</comment>
<organism evidence="2 3">
    <name type="scientific">Williamsia serinedens</name>
    <dbReference type="NCBI Taxonomy" id="391736"/>
    <lineage>
        <taxon>Bacteria</taxon>
        <taxon>Bacillati</taxon>
        <taxon>Actinomycetota</taxon>
        <taxon>Actinomycetes</taxon>
        <taxon>Mycobacteriales</taxon>
        <taxon>Nocardiaceae</taxon>
        <taxon>Williamsia</taxon>
    </lineage>
</organism>
<dbReference type="EMBL" id="JAMTCG010000001">
    <property type="protein sequence ID" value="MCP2159293.1"/>
    <property type="molecule type" value="Genomic_DNA"/>
</dbReference>
<dbReference type="PANTHER" id="PTHR38011:SF11">
    <property type="entry name" value="2,5-DIAMINO-6-RIBOSYLAMINO-4(3H)-PYRIMIDINONE 5'-PHOSPHATE REDUCTASE"/>
    <property type="match status" value="1"/>
</dbReference>
<reference evidence="2 3" key="1">
    <citation type="submission" date="2022-06" db="EMBL/GenBank/DDBJ databases">
        <title>Genomic Encyclopedia of Archaeal and Bacterial Type Strains, Phase II (KMG-II): from individual species to whole genera.</title>
        <authorList>
            <person name="Goeker M."/>
        </authorList>
    </citation>
    <scope>NUCLEOTIDE SEQUENCE [LARGE SCALE GENOMIC DNA]</scope>
    <source>
        <strain evidence="2 3">DSM 45037</strain>
    </source>
</reference>